<dbReference type="GO" id="GO:0046872">
    <property type="term" value="F:metal ion binding"/>
    <property type="evidence" value="ECO:0007669"/>
    <property type="project" value="UniProtKB-KW"/>
</dbReference>
<feature type="binding site" evidence="9">
    <location>
        <position position="252"/>
    </location>
    <ligand>
        <name>substrate</name>
    </ligand>
</feature>
<keyword evidence="2 9" id="KW-0479">Metal-binding</keyword>
<comment type="function">
    <text evidence="9">Catalyzes the phosphorylation of ribose at O-5 in a reaction requiring ATP and magnesium. The resulting D-ribose-5-phosphate can then be used either for sythesis of nucleotides, histidine, and tryptophan, or as a component of the pentose phosphate pathway.</text>
</comment>
<dbReference type="SUPFAM" id="SSF53613">
    <property type="entry name" value="Ribokinase-like"/>
    <property type="match status" value="1"/>
</dbReference>
<dbReference type="InterPro" id="IPR029056">
    <property type="entry name" value="Ribokinase-like"/>
</dbReference>
<evidence type="ECO:0000256" key="6">
    <source>
        <dbReference type="ARBA" id="ARBA00022842"/>
    </source>
</evidence>
<evidence type="ECO:0000313" key="12">
    <source>
        <dbReference type="EMBL" id="MDJ1499889.1"/>
    </source>
</evidence>
<keyword evidence="9" id="KW-0963">Cytoplasm</keyword>
<evidence type="ECO:0000256" key="1">
    <source>
        <dbReference type="ARBA" id="ARBA00022679"/>
    </source>
</evidence>
<dbReference type="RefSeq" id="WP_314509432.1">
    <property type="nucleotide sequence ID" value="NZ_JASJOU010000001.1"/>
</dbReference>
<evidence type="ECO:0000256" key="7">
    <source>
        <dbReference type="ARBA" id="ARBA00022958"/>
    </source>
</evidence>
<dbReference type="HAMAP" id="MF_01987">
    <property type="entry name" value="Ribokinase"/>
    <property type="match status" value="1"/>
</dbReference>
<dbReference type="AlphaFoldDB" id="A0AAE3QXH4"/>
<evidence type="ECO:0000313" key="13">
    <source>
        <dbReference type="Proteomes" id="UP001232063"/>
    </source>
</evidence>
<gene>
    <name evidence="9 12" type="primary">rbsK</name>
    <name evidence="12" type="ORF">QNI22_04505</name>
</gene>
<sequence length="305" mass="32181">MKKILVFGSSNTDMVIQAEHLPLPGETILGGKFTMHAGGKGANQAVAAARMGGNVTFIAKVGNDLFGQQARQQLINEGITTDYIITDPDHPSGVALITVDNKGENSIVVASGSNATLSPADVSGAIELINSDTIVLIQLEIPIPTVEYIIEQSNSRGAQVILNPAPANSLHKEIYNYLHLLTPNETELSLLTNTIVTDIPSAEQAAQILHKRGVKNIIVTMGASGAFWYSGTDSQLIPAPKVDAIDTTGAGDIFNGVLCVFLAEGYSLPEAIHYACQASAISVTRMGAQSSAPYREELLPGKTSE</sequence>
<comment type="caution">
    <text evidence="12">The sequence shown here is derived from an EMBL/GenBank/DDBJ whole genome shotgun (WGS) entry which is preliminary data.</text>
</comment>
<dbReference type="PANTHER" id="PTHR10584">
    <property type="entry name" value="SUGAR KINASE"/>
    <property type="match status" value="1"/>
</dbReference>
<feature type="binding site" evidence="9">
    <location>
        <position position="184"/>
    </location>
    <ligand>
        <name>ATP</name>
        <dbReference type="ChEBI" id="CHEBI:30616"/>
    </ligand>
</feature>
<feature type="binding site" evidence="9">
    <location>
        <position position="140"/>
    </location>
    <ligand>
        <name>substrate</name>
    </ligand>
</feature>
<feature type="binding site" evidence="9">
    <location>
        <begin position="251"/>
        <end position="252"/>
    </location>
    <ligand>
        <name>ATP</name>
        <dbReference type="ChEBI" id="CHEBI:30616"/>
    </ligand>
</feature>
<comment type="subunit">
    <text evidence="9">Homodimer.</text>
</comment>
<feature type="binding site" evidence="9">
    <location>
        <position position="285"/>
    </location>
    <ligand>
        <name>K(+)</name>
        <dbReference type="ChEBI" id="CHEBI:29103"/>
    </ligand>
</feature>
<dbReference type="InterPro" id="IPR011611">
    <property type="entry name" value="PfkB_dom"/>
</dbReference>
<dbReference type="Gene3D" id="3.40.1190.20">
    <property type="match status" value="1"/>
</dbReference>
<dbReference type="InterPro" id="IPR002139">
    <property type="entry name" value="Ribo/fructo_kinase"/>
</dbReference>
<dbReference type="GO" id="GO:0005829">
    <property type="term" value="C:cytosol"/>
    <property type="evidence" value="ECO:0007669"/>
    <property type="project" value="TreeGrafter"/>
</dbReference>
<comment type="caution">
    <text evidence="9">Lacks conserved residue(s) required for the propagation of feature annotation.</text>
</comment>
<comment type="activity regulation">
    <text evidence="9">Activated by a monovalent cation that binds near, but not in, the active site. The most likely occupant of the site in vivo is potassium. Ion binding induces a conformational change that may alter substrate affinity.</text>
</comment>
<comment type="similarity">
    <text evidence="9">Belongs to the carbohydrate kinase PfkB family. Ribokinase subfamily.</text>
</comment>
<dbReference type="Proteomes" id="UP001232063">
    <property type="component" value="Unassembled WGS sequence"/>
</dbReference>
<accession>A0AAE3QXH4</accession>
<keyword evidence="13" id="KW-1185">Reference proteome</keyword>
<dbReference type="PRINTS" id="PR00990">
    <property type="entry name" value="RIBOKINASE"/>
</dbReference>
<keyword evidence="3 9" id="KW-0547">Nucleotide-binding</keyword>
<comment type="cofactor">
    <cofactor evidence="9">
        <name>Mg(2+)</name>
        <dbReference type="ChEBI" id="CHEBI:18420"/>
    </cofactor>
    <text evidence="9">Requires a divalent cation, most likely magnesium in vivo, as an electrophilic catalyst to aid phosphoryl group transfer. It is the chelate of the metal and the nucleotide that is the actual substrate.</text>
</comment>
<dbReference type="EMBL" id="JASJOU010000001">
    <property type="protein sequence ID" value="MDJ1499889.1"/>
    <property type="molecule type" value="Genomic_DNA"/>
</dbReference>
<feature type="binding site" evidence="9">
    <location>
        <position position="246"/>
    </location>
    <ligand>
        <name>K(+)</name>
        <dbReference type="ChEBI" id="CHEBI:29103"/>
    </ligand>
</feature>
<proteinExistence type="inferred from homology"/>
<comment type="subcellular location">
    <subcellularLocation>
        <location evidence="9">Cytoplasm</location>
    </subcellularLocation>
</comment>
<keyword evidence="8 9" id="KW-0119">Carbohydrate metabolism</keyword>
<protein>
    <recommendedName>
        <fullName evidence="9 10">Ribokinase</fullName>
        <shortName evidence="9">RK</shortName>
        <ecNumber evidence="9 10">2.7.1.15</ecNumber>
    </recommendedName>
</protein>
<organism evidence="12 13">
    <name type="scientific">Xanthocytophaga agilis</name>
    <dbReference type="NCBI Taxonomy" id="3048010"/>
    <lineage>
        <taxon>Bacteria</taxon>
        <taxon>Pseudomonadati</taxon>
        <taxon>Bacteroidota</taxon>
        <taxon>Cytophagia</taxon>
        <taxon>Cytophagales</taxon>
        <taxon>Rhodocytophagaceae</taxon>
        <taxon>Xanthocytophaga</taxon>
    </lineage>
</organism>
<name>A0AAE3QXH4_9BACT</name>
<feature type="binding site" evidence="9">
    <location>
        <position position="248"/>
    </location>
    <ligand>
        <name>K(+)</name>
        <dbReference type="ChEBI" id="CHEBI:29103"/>
    </ligand>
</feature>
<evidence type="ECO:0000256" key="9">
    <source>
        <dbReference type="HAMAP-Rule" id="MF_01987"/>
    </source>
</evidence>
<feature type="binding site" evidence="9">
    <location>
        <begin position="220"/>
        <end position="225"/>
    </location>
    <ligand>
        <name>ATP</name>
        <dbReference type="ChEBI" id="CHEBI:30616"/>
    </ligand>
</feature>
<evidence type="ECO:0000256" key="10">
    <source>
        <dbReference type="NCBIfam" id="TIGR02152"/>
    </source>
</evidence>
<dbReference type="PANTHER" id="PTHR10584:SF166">
    <property type="entry name" value="RIBOKINASE"/>
    <property type="match status" value="1"/>
</dbReference>
<feature type="binding site" evidence="9">
    <location>
        <begin position="11"/>
        <end position="13"/>
    </location>
    <ligand>
        <name>substrate</name>
    </ligand>
</feature>
<feature type="binding site" evidence="9">
    <location>
        <position position="287"/>
    </location>
    <ligand>
        <name>K(+)</name>
        <dbReference type="ChEBI" id="CHEBI:29103"/>
    </ligand>
</feature>
<evidence type="ECO:0000256" key="2">
    <source>
        <dbReference type="ARBA" id="ARBA00022723"/>
    </source>
</evidence>
<feature type="binding site" evidence="9">
    <location>
        <begin position="39"/>
        <end position="43"/>
    </location>
    <ligand>
        <name>substrate</name>
    </ligand>
</feature>
<dbReference type="InterPro" id="IPR011877">
    <property type="entry name" value="Ribokinase"/>
</dbReference>
<evidence type="ECO:0000256" key="5">
    <source>
        <dbReference type="ARBA" id="ARBA00022840"/>
    </source>
</evidence>
<dbReference type="EC" id="2.7.1.15" evidence="9 10"/>
<dbReference type="GO" id="GO:0004747">
    <property type="term" value="F:ribokinase activity"/>
    <property type="evidence" value="ECO:0007669"/>
    <property type="project" value="UniProtKB-UniRule"/>
</dbReference>
<dbReference type="GO" id="GO:0019303">
    <property type="term" value="P:D-ribose catabolic process"/>
    <property type="evidence" value="ECO:0007669"/>
    <property type="project" value="UniProtKB-UniRule"/>
</dbReference>
<keyword evidence="7 9" id="KW-0630">Potassium</keyword>
<keyword evidence="4 9" id="KW-0418">Kinase</keyword>
<keyword evidence="6 9" id="KW-0460">Magnesium</keyword>
<comment type="catalytic activity">
    <reaction evidence="9">
        <text>D-ribose + ATP = D-ribose 5-phosphate + ADP + H(+)</text>
        <dbReference type="Rhea" id="RHEA:13697"/>
        <dbReference type="ChEBI" id="CHEBI:15378"/>
        <dbReference type="ChEBI" id="CHEBI:30616"/>
        <dbReference type="ChEBI" id="CHEBI:47013"/>
        <dbReference type="ChEBI" id="CHEBI:78346"/>
        <dbReference type="ChEBI" id="CHEBI:456216"/>
        <dbReference type="EC" id="2.7.1.15"/>
    </reaction>
</comment>
<evidence type="ECO:0000256" key="4">
    <source>
        <dbReference type="ARBA" id="ARBA00022777"/>
    </source>
</evidence>
<feature type="domain" description="Carbohydrate kinase PfkB" evidence="11">
    <location>
        <begin position="1"/>
        <end position="293"/>
    </location>
</feature>
<reference evidence="12" key="1">
    <citation type="submission" date="2023-05" db="EMBL/GenBank/DDBJ databases">
        <authorList>
            <person name="Zhang X."/>
        </authorList>
    </citation>
    <scope>NUCLEOTIDE SEQUENCE</scope>
    <source>
        <strain evidence="12">BD1B2-1</strain>
    </source>
</reference>
<feature type="active site" description="Proton acceptor" evidence="9">
    <location>
        <position position="252"/>
    </location>
</feature>
<dbReference type="CDD" id="cd01174">
    <property type="entry name" value="ribokinase"/>
    <property type="match status" value="1"/>
</dbReference>
<comment type="pathway">
    <text evidence="9">Carbohydrate metabolism; D-ribose degradation; D-ribose 5-phosphate from beta-D-ribopyranose: step 2/2.</text>
</comment>
<keyword evidence="5 9" id="KW-0067">ATP-binding</keyword>
<feature type="binding site" evidence="9">
    <location>
        <position position="291"/>
    </location>
    <ligand>
        <name>K(+)</name>
        <dbReference type="ChEBI" id="CHEBI:29103"/>
    </ligand>
</feature>
<evidence type="ECO:0000259" key="11">
    <source>
        <dbReference type="Pfam" id="PF00294"/>
    </source>
</evidence>
<feature type="binding site" evidence="9">
    <location>
        <position position="282"/>
    </location>
    <ligand>
        <name>K(+)</name>
        <dbReference type="ChEBI" id="CHEBI:29103"/>
    </ligand>
</feature>
<dbReference type="NCBIfam" id="TIGR02152">
    <property type="entry name" value="D_ribokin_bact"/>
    <property type="match status" value="1"/>
</dbReference>
<keyword evidence="1 9" id="KW-0808">Transferase</keyword>
<dbReference type="Pfam" id="PF00294">
    <property type="entry name" value="PfkB"/>
    <property type="match status" value="1"/>
</dbReference>
<dbReference type="GO" id="GO:0005524">
    <property type="term" value="F:ATP binding"/>
    <property type="evidence" value="ECO:0007669"/>
    <property type="project" value="UniProtKB-UniRule"/>
</dbReference>
<evidence type="ECO:0000256" key="8">
    <source>
        <dbReference type="ARBA" id="ARBA00023277"/>
    </source>
</evidence>
<evidence type="ECO:0000256" key="3">
    <source>
        <dbReference type="ARBA" id="ARBA00022741"/>
    </source>
</evidence>